<name>A0A6A5ZYX8_9PLEO</name>
<protein>
    <recommendedName>
        <fullName evidence="1">F-box domain-containing protein</fullName>
    </recommendedName>
</protein>
<evidence type="ECO:0000259" key="1">
    <source>
        <dbReference type="PROSITE" id="PS50181"/>
    </source>
</evidence>
<proteinExistence type="predicted"/>
<feature type="non-terminal residue" evidence="2">
    <location>
        <position position="1"/>
    </location>
</feature>
<feature type="non-terminal residue" evidence="2">
    <location>
        <position position="101"/>
    </location>
</feature>
<dbReference type="AlphaFoldDB" id="A0A6A5ZYX8"/>
<dbReference type="EMBL" id="ML977521">
    <property type="protein sequence ID" value="KAF2123967.1"/>
    <property type="molecule type" value="Genomic_DNA"/>
</dbReference>
<evidence type="ECO:0000313" key="2">
    <source>
        <dbReference type="EMBL" id="KAF2123967.1"/>
    </source>
</evidence>
<dbReference type="Proteomes" id="UP000799771">
    <property type="component" value="Unassembled WGS sequence"/>
</dbReference>
<dbReference type="GeneID" id="54403159"/>
<gene>
    <name evidence="2" type="ORF">P153DRAFT_252435</name>
</gene>
<dbReference type="InterPro" id="IPR001810">
    <property type="entry name" value="F-box_dom"/>
</dbReference>
<accession>A0A6A5ZYX8</accession>
<dbReference type="PROSITE" id="PS50181">
    <property type="entry name" value="FBOX"/>
    <property type="match status" value="1"/>
</dbReference>
<dbReference type="OrthoDB" id="5130616at2759"/>
<organism evidence="2 3">
    <name type="scientific">Dothidotthia symphoricarpi CBS 119687</name>
    <dbReference type="NCBI Taxonomy" id="1392245"/>
    <lineage>
        <taxon>Eukaryota</taxon>
        <taxon>Fungi</taxon>
        <taxon>Dikarya</taxon>
        <taxon>Ascomycota</taxon>
        <taxon>Pezizomycotina</taxon>
        <taxon>Dothideomycetes</taxon>
        <taxon>Pleosporomycetidae</taxon>
        <taxon>Pleosporales</taxon>
        <taxon>Dothidotthiaceae</taxon>
        <taxon>Dothidotthia</taxon>
    </lineage>
</organism>
<feature type="domain" description="F-box" evidence="1">
    <location>
        <begin position="1"/>
        <end position="44"/>
    </location>
</feature>
<sequence>LTSLPEELIDRIVFLTDARPTLHALTLVSKDLNRITTPHLYSAIALTNTDFQYLRPLAYLLWTSLPHRALVKVFSVRRAYGGNLAPWPQCVELEGVLRDQI</sequence>
<evidence type="ECO:0000313" key="3">
    <source>
        <dbReference type="Proteomes" id="UP000799771"/>
    </source>
</evidence>
<reference evidence="2" key="1">
    <citation type="journal article" date="2020" name="Stud. Mycol.">
        <title>101 Dothideomycetes genomes: a test case for predicting lifestyles and emergence of pathogens.</title>
        <authorList>
            <person name="Haridas S."/>
            <person name="Albert R."/>
            <person name="Binder M."/>
            <person name="Bloem J."/>
            <person name="Labutti K."/>
            <person name="Salamov A."/>
            <person name="Andreopoulos B."/>
            <person name="Baker S."/>
            <person name="Barry K."/>
            <person name="Bills G."/>
            <person name="Bluhm B."/>
            <person name="Cannon C."/>
            <person name="Castanera R."/>
            <person name="Culley D."/>
            <person name="Daum C."/>
            <person name="Ezra D."/>
            <person name="Gonzalez J."/>
            <person name="Henrissat B."/>
            <person name="Kuo A."/>
            <person name="Liang C."/>
            <person name="Lipzen A."/>
            <person name="Lutzoni F."/>
            <person name="Magnuson J."/>
            <person name="Mondo S."/>
            <person name="Nolan M."/>
            <person name="Ohm R."/>
            <person name="Pangilinan J."/>
            <person name="Park H.-J."/>
            <person name="Ramirez L."/>
            <person name="Alfaro M."/>
            <person name="Sun H."/>
            <person name="Tritt A."/>
            <person name="Yoshinaga Y."/>
            <person name="Zwiers L.-H."/>
            <person name="Turgeon B."/>
            <person name="Goodwin S."/>
            <person name="Spatafora J."/>
            <person name="Crous P."/>
            <person name="Grigoriev I."/>
        </authorList>
    </citation>
    <scope>NUCLEOTIDE SEQUENCE</scope>
    <source>
        <strain evidence="2">CBS 119687</strain>
    </source>
</reference>
<keyword evidence="3" id="KW-1185">Reference proteome</keyword>
<dbReference type="RefSeq" id="XP_033518360.1">
    <property type="nucleotide sequence ID" value="XM_033662727.1"/>
</dbReference>